<keyword evidence="7 12" id="KW-1133">Transmembrane helix</keyword>
<evidence type="ECO:0000313" key="16">
    <source>
        <dbReference type="Proteomes" id="UP000325273"/>
    </source>
</evidence>
<dbReference type="PROSITE" id="PS50885">
    <property type="entry name" value="HAMP"/>
    <property type="match status" value="1"/>
</dbReference>
<evidence type="ECO:0000256" key="1">
    <source>
        <dbReference type="ARBA" id="ARBA00004429"/>
    </source>
</evidence>
<evidence type="ECO:0000313" key="15">
    <source>
        <dbReference type="EMBL" id="KAA1009784.1"/>
    </source>
</evidence>
<dbReference type="EMBL" id="VTUZ01000013">
    <property type="protein sequence ID" value="KAA1009784.1"/>
    <property type="molecule type" value="Genomic_DNA"/>
</dbReference>
<dbReference type="GO" id="GO:0004888">
    <property type="term" value="F:transmembrane signaling receptor activity"/>
    <property type="evidence" value="ECO:0007669"/>
    <property type="project" value="InterPro"/>
</dbReference>
<evidence type="ECO:0000256" key="4">
    <source>
        <dbReference type="ARBA" id="ARBA00022500"/>
    </source>
</evidence>
<comment type="subcellular location">
    <subcellularLocation>
        <location evidence="1">Cell inner membrane</location>
        <topology evidence="1">Multi-pass membrane protein</topology>
    </subcellularLocation>
</comment>
<dbReference type="CDD" id="cd11386">
    <property type="entry name" value="MCP_signal"/>
    <property type="match status" value="1"/>
</dbReference>
<gene>
    <name evidence="15" type="ORF">FVF58_21115</name>
</gene>
<dbReference type="PROSITE" id="PS50111">
    <property type="entry name" value="CHEMOTAXIS_TRANSDUC_2"/>
    <property type="match status" value="1"/>
</dbReference>
<name>A0A5B0H3T3_9BURK</name>
<dbReference type="RefSeq" id="WP_149671788.1">
    <property type="nucleotide sequence ID" value="NZ_VTUZ01000013.1"/>
</dbReference>
<evidence type="ECO:0000259" key="13">
    <source>
        <dbReference type="PROSITE" id="PS50111"/>
    </source>
</evidence>
<dbReference type="Pfam" id="PF02203">
    <property type="entry name" value="TarH"/>
    <property type="match status" value="1"/>
</dbReference>
<dbReference type="InterPro" id="IPR051310">
    <property type="entry name" value="MCP_chemotaxis"/>
</dbReference>
<evidence type="ECO:0000256" key="5">
    <source>
        <dbReference type="ARBA" id="ARBA00022519"/>
    </source>
</evidence>
<dbReference type="Gene3D" id="1.20.120.30">
    <property type="entry name" value="Aspartate receptor, ligand-binding domain"/>
    <property type="match status" value="1"/>
</dbReference>
<dbReference type="SUPFAM" id="SSF47170">
    <property type="entry name" value="Aspartate receptor, ligand-binding domain"/>
    <property type="match status" value="1"/>
</dbReference>
<dbReference type="Proteomes" id="UP000325273">
    <property type="component" value="Unassembled WGS sequence"/>
</dbReference>
<dbReference type="SMART" id="SM00304">
    <property type="entry name" value="HAMP"/>
    <property type="match status" value="1"/>
</dbReference>
<keyword evidence="3" id="KW-0488">Methylation</keyword>
<dbReference type="Pfam" id="PF00672">
    <property type="entry name" value="HAMP"/>
    <property type="match status" value="1"/>
</dbReference>
<organism evidence="15 16">
    <name type="scientific">Paraburkholderia panacisoli</name>
    <dbReference type="NCBI Taxonomy" id="2603818"/>
    <lineage>
        <taxon>Bacteria</taxon>
        <taxon>Pseudomonadati</taxon>
        <taxon>Pseudomonadota</taxon>
        <taxon>Betaproteobacteria</taxon>
        <taxon>Burkholderiales</taxon>
        <taxon>Burkholderiaceae</taxon>
        <taxon>Paraburkholderia</taxon>
    </lineage>
</organism>
<feature type="transmembrane region" description="Helical" evidence="12">
    <location>
        <begin position="188"/>
        <end position="211"/>
    </location>
</feature>
<dbReference type="FunFam" id="1.10.287.950:FF:000001">
    <property type="entry name" value="Methyl-accepting chemotaxis sensory transducer"/>
    <property type="match status" value="1"/>
</dbReference>
<evidence type="ECO:0000256" key="6">
    <source>
        <dbReference type="ARBA" id="ARBA00022692"/>
    </source>
</evidence>
<comment type="similarity">
    <text evidence="10">Belongs to the methyl-accepting chemotaxis (MCP) protein family.</text>
</comment>
<protein>
    <submittedName>
        <fullName evidence="15">HAMP domain-containing protein</fullName>
    </submittedName>
</protein>
<dbReference type="InterPro" id="IPR003660">
    <property type="entry name" value="HAMP_dom"/>
</dbReference>
<dbReference type="GO" id="GO:0005886">
    <property type="term" value="C:plasma membrane"/>
    <property type="evidence" value="ECO:0007669"/>
    <property type="project" value="UniProtKB-SubCell"/>
</dbReference>
<evidence type="ECO:0000256" key="12">
    <source>
        <dbReference type="SAM" id="Phobius"/>
    </source>
</evidence>
<evidence type="ECO:0000256" key="9">
    <source>
        <dbReference type="ARBA" id="ARBA00023224"/>
    </source>
</evidence>
<dbReference type="InterPro" id="IPR004089">
    <property type="entry name" value="MCPsignal_dom"/>
</dbReference>
<dbReference type="PRINTS" id="PR00260">
    <property type="entry name" value="CHEMTRNSDUCR"/>
</dbReference>
<dbReference type="Pfam" id="PF00015">
    <property type="entry name" value="MCPsignal"/>
    <property type="match status" value="1"/>
</dbReference>
<keyword evidence="9 11" id="KW-0807">Transducer</keyword>
<keyword evidence="2" id="KW-1003">Cell membrane</keyword>
<evidence type="ECO:0000256" key="2">
    <source>
        <dbReference type="ARBA" id="ARBA00022475"/>
    </source>
</evidence>
<evidence type="ECO:0000256" key="10">
    <source>
        <dbReference type="ARBA" id="ARBA00029447"/>
    </source>
</evidence>
<sequence length="518" mass="54501">MRLNMTIKFRLLATLTLLGALLAVTGFFGIAGMRVSNGTVKQAYMNDVAAATALGRSNLNLTVVRTTLDRVLLHPESPDTPALLEKALNYLAVSNSAWAAYQALPASDEEAALSKAVADARSALLSNAIQPMVDAMRKGDHATADRLAMAGVPPLAAALTQKTATLDKFRNEQGATRYQSAQDRYNTLLAFTLLAIALGLIACVTSGFTLLRAISRPLDLTVRHFERIAKGDMSGKLQFDSPDEMGKLVASVGTMQDGIAAMIEQIARGTDSIAAATHQISAGNNDLSQRTESQAASVEETAASMEQLTGAVTQNAEHARQGQALAQLTNDMAAAGADVVDQVIATMGEIDGSARKMSEIITVIEGIAFQTNILALNAAVEAARAGEQGRGFAVVAGEVRTLAQRSAVAAKEIKELIGNSTARVADGSRLVGKAGETIGEVRTAVRRVTAIMNEIATASAEQSNGIEEVNRAVSQFDEMSQQNAALVEQAAAAAASLKEQTELLRIAAGRFQLHRTSV</sequence>
<keyword evidence="6 12" id="KW-0812">Transmembrane</keyword>
<dbReference type="SUPFAM" id="SSF58104">
    <property type="entry name" value="Methyl-accepting chemotaxis protein (MCP) signaling domain"/>
    <property type="match status" value="1"/>
</dbReference>
<dbReference type="Gene3D" id="1.10.287.950">
    <property type="entry name" value="Methyl-accepting chemotaxis protein"/>
    <property type="match status" value="1"/>
</dbReference>
<keyword evidence="5" id="KW-0997">Cell inner membrane</keyword>
<comment type="caution">
    <text evidence="15">The sequence shown here is derived from an EMBL/GenBank/DDBJ whole genome shotgun (WGS) entry which is preliminary data.</text>
</comment>
<keyword evidence="8 12" id="KW-0472">Membrane</keyword>
<evidence type="ECO:0000256" key="11">
    <source>
        <dbReference type="PROSITE-ProRule" id="PRU00284"/>
    </source>
</evidence>
<evidence type="ECO:0000256" key="3">
    <source>
        <dbReference type="ARBA" id="ARBA00022481"/>
    </source>
</evidence>
<dbReference type="InterPro" id="IPR035440">
    <property type="entry name" value="4HB_MCP_dom_sf"/>
</dbReference>
<dbReference type="GO" id="GO:0007165">
    <property type="term" value="P:signal transduction"/>
    <property type="evidence" value="ECO:0007669"/>
    <property type="project" value="UniProtKB-KW"/>
</dbReference>
<keyword evidence="16" id="KW-1185">Reference proteome</keyword>
<accession>A0A5B0H3T3</accession>
<feature type="domain" description="Methyl-accepting transducer" evidence="13">
    <location>
        <begin position="269"/>
        <end position="498"/>
    </location>
</feature>
<dbReference type="PANTHER" id="PTHR43531">
    <property type="entry name" value="PROTEIN ICFG"/>
    <property type="match status" value="1"/>
</dbReference>
<reference evidence="15 16" key="1">
    <citation type="submission" date="2019-08" db="EMBL/GenBank/DDBJ databases">
        <title>Paraburkholderia sp. DCY113.</title>
        <authorList>
            <person name="Kang J."/>
        </authorList>
    </citation>
    <scope>NUCLEOTIDE SEQUENCE [LARGE SCALE GENOMIC DNA]</scope>
    <source>
        <strain evidence="15 16">DCY113</strain>
    </source>
</reference>
<evidence type="ECO:0000256" key="7">
    <source>
        <dbReference type="ARBA" id="ARBA00022989"/>
    </source>
</evidence>
<proteinExistence type="inferred from homology"/>
<evidence type="ECO:0000259" key="14">
    <source>
        <dbReference type="PROSITE" id="PS50885"/>
    </source>
</evidence>
<dbReference type="InterPro" id="IPR004090">
    <property type="entry name" value="Chemotax_Me-accpt_rcpt"/>
</dbReference>
<evidence type="ECO:0000256" key="8">
    <source>
        <dbReference type="ARBA" id="ARBA00023136"/>
    </source>
</evidence>
<dbReference type="PANTHER" id="PTHR43531:SF14">
    <property type="entry name" value="METHYL-ACCEPTING CHEMOTAXIS PROTEIN I-RELATED"/>
    <property type="match status" value="1"/>
</dbReference>
<dbReference type="AlphaFoldDB" id="A0A5B0H3T3"/>
<dbReference type="SMART" id="SM00283">
    <property type="entry name" value="MA"/>
    <property type="match status" value="1"/>
</dbReference>
<keyword evidence="4" id="KW-0145">Chemotaxis</keyword>
<dbReference type="GO" id="GO:0006935">
    <property type="term" value="P:chemotaxis"/>
    <property type="evidence" value="ECO:0007669"/>
    <property type="project" value="UniProtKB-KW"/>
</dbReference>
<dbReference type="InterPro" id="IPR003122">
    <property type="entry name" value="Tar_rcpt_lig-bd"/>
</dbReference>
<dbReference type="CDD" id="cd06225">
    <property type="entry name" value="HAMP"/>
    <property type="match status" value="1"/>
</dbReference>
<feature type="domain" description="HAMP" evidence="14">
    <location>
        <begin position="212"/>
        <end position="264"/>
    </location>
</feature>